<dbReference type="GO" id="GO:0003676">
    <property type="term" value="F:nucleic acid binding"/>
    <property type="evidence" value="ECO:0007669"/>
    <property type="project" value="InterPro"/>
</dbReference>
<dbReference type="Proteomes" id="UP000183812">
    <property type="component" value="Unassembled WGS sequence"/>
</dbReference>
<dbReference type="Gene3D" id="3.40.1350.10">
    <property type="match status" value="1"/>
</dbReference>
<gene>
    <name evidence="1" type="ORF">SAMN04244550_03673</name>
</gene>
<protein>
    <recommendedName>
        <fullName evidence="3">PD(D/E)XK endonuclease domain-containing protein</fullName>
    </recommendedName>
</protein>
<evidence type="ECO:0000313" key="2">
    <source>
        <dbReference type="Proteomes" id="UP000183812"/>
    </source>
</evidence>
<dbReference type="AlphaFoldDB" id="A0A1G7SSU7"/>
<organism evidence="1 2">
    <name type="scientific">Rhodobacter capsulatus</name>
    <name type="common">Rhodopseudomonas capsulata</name>
    <dbReference type="NCBI Taxonomy" id="1061"/>
    <lineage>
        <taxon>Bacteria</taxon>
        <taxon>Pseudomonadati</taxon>
        <taxon>Pseudomonadota</taxon>
        <taxon>Alphaproteobacteria</taxon>
        <taxon>Rhodobacterales</taxon>
        <taxon>Rhodobacter group</taxon>
        <taxon>Rhodobacter</taxon>
    </lineage>
</organism>
<accession>A0A1G7SSU7</accession>
<dbReference type="InterPro" id="IPR011856">
    <property type="entry name" value="tRNA_endonuc-like_dom_sf"/>
</dbReference>
<dbReference type="OrthoDB" id="7740340at2"/>
<reference evidence="1 2" key="1">
    <citation type="submission" date="2016-10" db="EMBL/GenBank/DDBJ databases">
        <authorList>
            <person name="de Groot N.N."/>
        </authorList>
    </citation>
    <scope>NUCLEOTIDE SEQUENCE [LARGE SCALE GENOMIC DNA]</scope>
    <source>
        <strain evidence="2">DSM 938 / 37b4</strain>
    </source>
</reference>
<evidence type="ECO:0008006" key="3">
    <source>
        <dbReference type="Google" id="ProtNLM"/>
    </source>
</evidence>
<dbReference type="EMBL" id="FNAY01000046">
    <property type="protein sequence ID" value="SDG26051.1"/>
    <property type="molecule type" value="Genomic_DNA"/>
</dbReference>
<proteinExistence type="predicted"/>
<name>A0A1G7SSU7_RHOCA</name>
<dbReference type="RefSeq" id="WP_131725708.1">
    <property type="nucleotide sequence ID" value="NZ_CP119563.1"/>
</dbReference>
<sequence length="178" mass="19916">MSQMLLPGLLPPVEPPPLRAVSAPTEMIDYPDIPGTIRATHAKRIGAAGERLTDSLLIRWGFHPLEAPESEPYDRLLFVGDDPIKVQVKTVTHPRGGFFTFTLEQGYRRSPGGRHKYRHGAYDVAALVILPENVIYFSADPRRVQRVATTEIAYLRRKPQASFLDAIAAYRERRALGA</sequence>
<evidence type="ECO:0000313" key="1">
    <source>
        <dbReference type="EMBL" id="SDG26051.1"/>
    </source>
</evidence>